<feature type="transmembrane region" description="Helical" evidence="8">
    <location>
        <begin position="27"/>
        <end position="45"/>
    </location>
</feature>
<dbReference type="PANTHER" id="PTHR10283">
    <property type="entry name" value="SOLUTE CARRIER FAMILY 13 MEMBER"/>
    <property type="match status" value="1"/>
</dbReference>
<dbReference type="STRING" id="871963.Desdi_1499"/>
<feature type="transmembrane region" description="Helical" evidence="8">
    <location>
        <begin position="104"/>
        <end position="124"/>
    </location>
</feature>
<evidence type="ECO:0000256" key="5">
    <source>
        <dbReference type="ARBA" id="ARBA00022989"/>
    </source>
</evidence>
<evidence type="ECO:0000256" key="3">
    <source>
        <dbReference type="ARBA" id="ARBA00020150"/>
    </source>
</evidence>
<evidence type="ECO:0000256" key="2">
    <source>
        <dbReference type="ARBA" id="ARBA00006772"/>
    </source>
</evidence>
<feature type="transmembrane region" description="Helical" evidence="8">
    <location>
        <begin position="358"/>
        <end position="380"/>
    </location>
</feature>
<reference evidence="10" key="1">
    <citation type="submission" date="2012-02" db="EMBL/GenBank/DDBJ databases">
        <title>Complete sequence of Desulfitobacterium dichloroeliminans LMG P-21439.</title>
        <authorList>
            <person name="Lucas S."/>
            <person name="Han J."/>
            <person name="Lapidus A."/>
            <person name="Cheng J.-F."/>
            <person name="Goodwin L."/>
            <person name="Pitluck S."/>
            <person name="Peters L."/>
            <person name="Ovchinnikova G."/>
            <person name="Teshima H."/>
            <person name="Detter J.C."/>
            <person name="Han C."/>
            <person name="Tapia R."/>
            <person name="Land M."/>
            <person name="Hauser L."/>
            <person name="Kyrpides N."/>
            <person name="Ivanova N."/>
            <person name="Pagani I."/>
            <person name="Kruse T."/>
            <person name="de Vos W.M."/>
            <person name="Boon N."/>
            <person name="Smidt H."/>
            <person name="Woyke T."/>
        </authorList>
    </citation>
    <scope>NUCLEOTIDE SEQUENCE [LARGE SCALE GENOMIC DNA]</scope>
    <source>
        <strain evidence="10">LMG P-21439 / DCA1</strain>
    </source>
</reference>
<dbReference type="AlphaFoldDB" id="L0F7T3"/>
<comment type="similarity">
    <text evidence="2">Belongs to the SLC13A/DASS transporter (TC 2.A.47) family. NADC subfamily.</text>
</comment>
<feature type="transmembrane region" description="Helical" evidence="8">
    <location>
        <begin position="232"/>
        <end position="257"/>
    </location>
</feature>
<organism evidence="9 10">
    <name type="scientific">Desulfitobacterium dichloroeliminans (strain LMG P-21439 / DCA1)</name>
    <dbReference type="NCBI Taxonomy" id="871963"/>
    <lineage>
        <taxon>Bacteria</taxon>
        <taxon>Bacillati</taxon>
        <taxon>Bacillota</taxon>
        <taxon>Clostridia</taxon>
        <taxon>Eubacteriales</taxon>
        <taxon>Desulfitobacteriaceae</taxon>
        <taxon>Desulfitobacterium</taxon>
    </lineage>
</organism>
<gene>
    <name evidence="9" type="ordered locus">Desdi_1499</name>
</gene>
<protein>
    <recommendedName>
        <fullName evidence="3">Sodium-dependent dicarboxylate transporter SdcS</fullName>
    </recommendedName>
    <alternativeName>
        <fullName evidence="7">Na(+)/dicarboxylate symporter</fullName>
    </alternativeName>
</protein>
<dbReference type="EMBL" id="CP003344">
    <property type="protein sequence ID" value="AGA68993.1"/>
    <property type="molecule type" value="Genomic_DNA"/>
</dbReference>
<dbReference type="Proteomes" id="UP000010797">
    <property type="component" value="Chromosome"/>
</dbReference>
<dbReference type="GO" id="GO:1905039">
    <property type="term" value="P:carboxylic acid transmembrane transport"/>
    <property type="evidence" value="ECO:0007669"/>
    <property type="project" value="UniProtKB-ARBA"/>
</dbReference>
<proteinExistence type="inferred from homology"/>
<dbReference type="PANTHER" id="PTHR10283:SF82">
    <property type="entry name" value="SOLUTE CARRIER FAMILY 13 MEMBER 2"/>
    <property type="match status" value="1"/>
</dbReference>
<comment type="subcellular location">
    <subcellularLocation>
        <location evidence="1">Membrane</location>
        <topology evidence="1">Multi-pass membrane protein</topology>
    </subcellularLocation>
</comment>
<evidence type="ECO:0000256" key="1">
    <source>
        <dbReference type="ARBA" id="ARBA00004141"/>
    </source>
</evidence>
<name>L0F7T3_DESDL</name>
<keyword evidence="6 8" id="KW-0472">Membrane</keyword>
<sequence>MALWSELNELKNSLSEKEFKNEKTKRTIGFFLGPILFLLLEFVIAPPSGLTDIAWRCLGVTLWAIVWWVCEPFAVPTTSLLVILLLPILNILPPEKVYPNLGHTAIFMVIGAFILVESLGASGLGKRIALWTVTRPSVNSVWRMAIAVSLVTMILSSVMPNIPVTILMISLTIPLLDNLGAPFRGKLTTLLLLSTAFPSVIGGIITPIGATAPNFLLIGVTQNVLGTSIPFGLWFITCLPVALLMFVVMLALFAVFFKKEASNAMDIDAARVNIVQDYKNLGKVTRRELYAGIAIVLALILWVIPGMATMTLGAQNPTTLILNKYLSMEKVALLVALLLLIVPLDWKKREYTIGWKDASKAVDFGLLIFIAVTFTLPAAFTETGLLKYITGILQGAVGDLPTIMVVFILVTIVSLLSQLGLQMPLIALSVPITASLIGAIGGNPLAAVLAVGMAAVGGTYLIPISTPVHMVPFSTGRIPMNDFVKAGLPFTIAWVFALAFIMYPLASMIIKF</sequence>
<evidence type="ECO:0000256" key="8">
    <source>
        <dbReference type="SAM" id="Phobius"/>
    </source>
</evidence>
<keyword evidence="10" id="KW-1185">Reference proteome</keyword>
<evidence type="ECO:0000256" key="4">
    <source>
        <dbReference type="ARBA" id="ARBA00022692"/>
    </source>
</evidence>
<feature type="transmembrane region" description="Helical" evidence="8">
    <location>
        <begin position="483"/>
        <end position="506"/>
    </location>
</feature>
<evidence type="ECO:0000256" key="6">
    <source>
        <dbReference type="ARBA" id="ARBA00023136"/>
    </source>
</evidence>
<evidence type="ECO:0000313" key="10">
    <source>
        <dbReference type="Proteomes" id="UP000010797"/>
    </source>
</evidence>
<feature type="transmembrane region" description="Helical" evidence="8">
    <location>
        <begin position="289"/>
        <end position="308"/>
    </location>
</feature>
<dbReference type="eggNOG" id="COG0471">
    <property type="taxonomic scope" value="Bacteria"/>
</dbReference>
<feature type="transmembrane region" description="Helical" evidence="8">
    <location>
        <begin position="400"/>
        <end position="421"/>
    </location>
</feature>
<feature type="transmembrane region" description="Helical" evidence="8">
    <location>
        <begin position="328"/>
        <end position="346"/>
    </location>
</feature>
<evidence type="ECO:0000313" key="9">
    <source>
        <dbReference type="EMBL" id="AGA68993.1"/>
    </source>
</evidence>
<feature type="transmembrane region" description="Helical" evidence="8">
    <location>
        <begin position="144"/>
        <end position="169"/>
    </location>
</feature>
<dbReference type="HOGENOM" id="CLU_005170_0_0_9"/>
<dbReference type="GO" id="GO:0005886">
    <property type="term" value="C:plasma membrane"/>
    <property type="evidence" value="ECO:0007669"/>
    <property type="project" value="TreeGrafter"/>
</dbReference>
<accession>L0F7T3</accession>
<dbReference type="Pfam" id="PF00939">
    <property type="entry name" value="Na_sulph_symp"/>
    <property type="match status" value="1"/>
</dbReference>
<feature type="transmembrane region" description="Helical" evidence="8">
    <location>
        <begin position="190"/>
        <end position="212"/>
    </location>
</feature>
<dbReference type="InterPro" id="IPR001898">
    <property type="entry name" value="SLC13A/DASS"/>
</dbReference>
<feature type="transmembrane region" description="Helical" evidence="8">
    <location>
        <begin position="433"/>
        <end position="463"/>
    </location>
</feature>
<dbReference type="GO" id="GO:0008514">
    <property type="term" value="F:organic anion transmembrane transporter activity"/>
    <property type="evidence" value="ECO:0007669"/>
    <property type="project" value="UniProtKB-ARBA"/>
</dbReference>
<evidence type="ECO:0000256" key="7">
    <source>
        <dbReference type="ARBA" id="ARBA00031174"/>
    </source>
</evidence>
<feature type="transmembrane region" description="Helical" evidence="8">
    <location>
        <begin position="65"/>
        <end position="92"/>
    </location>
</feature>
<keyword evidence="4 8" id="KW-0812">Transmembrane</keyword>
<keyword evidence="5 8" id="KW-1133">Transmembrane helix</keyword>
<dbReference type="KEGG" id="ddl:Desdi_1499"/>